<dbReference type="AlphaFoldDB" id="A0AAD4R8P7"/>
<sequence length="302" mass="34376">MRLLLTSAKNVFAYTMSAMSRSVNQTGYSSDYSDTPYEKSSGYENLESLSSGCDLGANSVICCAHGKPCDVTESKSSYSDYSDTPYEKSSGYENLESLSNGCDFGADSVPYGKPCDVTESKSSYSARTVNRNSKPKQVPVVQEHLIPRRAKFENEWYKTKYIGEQSLVTADKMCSQPVSFMLYHRYPSSIEGMNKCMPQELPLFIVYKTSRGDHCHYRILESANVKRRSSRHPRAPSNYKVDISGEPHFSSLKDLIRYYSTYVILNYEGGFTDLFPWWKTKNDYKHRADIYGENDDDEEEDS</sequence>
<dbReference type="PANTHER" id="PTHR31128:SF9">
    <property type="entry name" value="DUF3444 DOMAIN-CONTAINING PROTEIN-RELATED"/>
    <property type="match status" value="1"/>
</dbReference>
<accession>A0AAD4R8P7</accession>
<reference evidence="1" key="1">
    <citation type="submission" date="2022-01" db="EMBL/GenBank/DDBJ databases">
        <title>Genome Sequence Resource for Two Populations of Ditylenchus destructor, the Migratory Endoparasitic Phytonematode.</title>
        <authorList>
            <person name="Zhang H."/>
            <person name="Lin R."/>
            <person name="Xie B."/>
        </authorList>
    </citation>
    <scope>NUCLEOTIDE SEQUENCE</scope>
    <source>
        <strain evidence="1">BazhouSP</strain>
    </source>
</reference>
<evidence type="ECO:0000313" key="2">
    <source>
        <dbReference type="Proteomes" id="UP001201812"/>
    </source>
</evidence>
<proteinExistence type="predicted"/>
<keyword evidence="2" id="KW-1185">Reference proteome</keyword>
<dbReference type="EMBL" id="JAKKPZ010000009">
    <property type="protein sequence ID" value="KAI1717437.1"/>
    <property type="molecule type" value="Genomic_DNA"/>
</dbReference>
<protein>
    <recommendedName>
        <fullName evidence="3">SH2 domain-containing protein</fullName>
    </recommendedName>
</protein>
<evidence type="ECO:0000313" key="1">
    <source>
        <dbReference type="EMBL" id="KAI1717437.1"/>
    </source>
</evidence>
<gene>
    <name evidence="1" type="ORF">DdX_07185</name>
</gene>
<organism evidence="1 2">
    <name type="scientific">Ditylenchus destructor</name>
    <dbReference type="NCBI Taxonomy" id="166010"/>
    <lineage>
        <taxon>Eukaryota</taxon>
        <taxon>Metazoa</taxon>
        <taxon>Ecdysozoa</taxon>
        <taxon>Nematoda</taxon>
        <taxon>Chromadorea</taxon>
        <taxon>Rhabditida</taxon>
        <taxon>Tylenchina</taxon>
        <taxon>Tylenchomorpha</taxon>
        <taxon>Sphaerularioidea</taxon>
        <taxon>Anguinidae</taxon>
        <taxon>Anguininae</taxon>
        <taxon>Ditylenchus</taxon>
    </lineage>
</organism>
<dbReference type="PANTHER" id="PTHR31128">
    <property type="entry name" value="PROTEIN CBR-CLEC-135-RELATED"/>
    <property type="match status" value="1"/>
</dbReference>
<evidence type="ECO:0008006" key="3">
    <source>
        <dbReference type="Google" id="ProtNLM"/>
    </source>
</evidence>
<comment type="caution">
    <text evidence="1">The sequence shown here is derived from an EMBL/GenBank/DDBJ whole genome shotgun (WGS) entry which is preliminary data.</text>
</comment>
<name>A0AAD4R8P7_9BILA</name>
<dbReference type="Proteomes" id="UP001201812">
    <property type="component" value="Unassembled WGS sequence"/>
</dbReference>